<dbReference type="Pfam" id="PF01234">
    <property type="entry name" value="NNMT_PNMT_TEMT"/>
    <property type="match status" value="1"/>
</dbReference>
<sequence length="57" mass="6439">MDATSYNFGGKSFKCHQLKRSHIEESLMANGMATTAADGYKFITHDDIFLLISRKIK</sequence>
<dbReference type="Gene3D" id="3.40.50.150">
    <property type="entry name" value="Vaccinia Virus protein VP39"/>
    <property type="match status" value="1"/>
</dbReference>
<evidence type="ECO:0000256" key="1">
    <source>
        <dbReference type="ARBA" id="ARBA00007996"/>
    </source>
</evidence>
<evidence type="ECO:0000256" key="4">
    <source>
        <dbReference type="ARBA" id="ARBA00022691"/>
    </source>
</evidence>
<dbReference type="GO" id="GO:0008168">
    <property type="term" value="F:methyltransferase activity"/>
    <property type="evidence" value="ECO:0007669"/>
    <property type="project" value="UniProtKB-KW"/>
</dbReference>
<dbReference type="Proteomes" id="UP000053660">
    <property type="component" value="Unassembled WGS sequence"/>
</dbReference>
<evidence type="ECO:0000256" key="3">
    <source>
        <dbReference type="ARBA" id="ARBA00022679"/>
    </source>
</evidence>
<keyword evidence="7" id="KW-1185">Reference proteome</keyword>
<keyword evidence="4" id="KW-0949">S-adenosyl-L-methionine</keyword>
<evidence type="ECO:0000313" key="5">
    <source>
        <dbReference type="EMBL" id="KHJ84309.1"/>
    </source>
</evidence>
<reference evidence="6 7" key="1">
    <citation type="submission" date="2014-03" db="EMBL/GenBank/DDBJ databases">
        <title>Draft genome of the hookworm Oesophagostomum dentatum.</title>
        <authorList>
            <person name="Mitreva M."/>
        </authorList>
    </citation>
    <scope>NUCLEOTIDE SEQUENCE [LARGE SCALE GENOMIC DNA]</scope>
    <source>
        <strain evidence="6 7">OD-Hann</strain>
    </source>
</reference>
<dbReference type="InterPro" id="IPR029063">
    <property type="entry name" value="SAM-dependent_MTases_sf"/>
</dbReference>
<accession>A0A0B1SQ41</accession>
<evidence type="ECO:0000313" key="7">
    <source>
        <dbReference type="Proteomes" id="UP000053660"/>
    </source>
</evidence>
<dbReference type="AlphaFoldDB" id="A0A0B1SQ41"/>
<dbReference type="EMBL" id="KN564372">
    <property type="protein sequence ID" value="KHJ85320.1"/>
    <property type="molecule type" value="Genomic_DNA"/>
</dbReference>
<evidence type="ECO:0000313" key="6">
    <source>
        <dbReference type="EMBL" id="KHJ85320.1"/>
    </source>
</evidence>
<organism evidence="6 7">
    <name type="scientific">Oesophagostomum dentatum</name>
    <name type="common">Nodular worm</name>
    <dbReference type="NCBI Taxonomy" id="61180"/>
    <lineage>
        <taxon>Eukaryota</taxon>
        <taxon>Metazoa</taxon>
        <taxon>Ecdysozoa</taxon>
        <taxon>Nematoda</taxon>
        <taxon>Chromadorea</taxon>
        <taxon>Rhabditida</taxon>
        <taxon>Rhabditina</taxon>
        <taxon>Rhabditomorpha</taxon>
        <taxon>Strongyloidea</taxon>
        <taxon>Strongylidae</taxon>
        <taxon>Oesophagostomum</taxon>
    </lineage>
</organism>
<proteinExistence type="inferred from homology"/>
<evidence type="ECO:0000256" key="2">
    <source>
        <dbReference type="ARBA" id="ARBA00022603"/>
    </source>
</evidence>
<name>A0A0B1SQ41_OESDE</name>
<dbReference type="InterPro" id="IPR000940">
    <property type="entry name" value="NNMT_TEMT_trans"/>
</dbReference>
<keyword evidence="2" id="KW-0489">Methyltransferase</keyword>
<protein>
    <submittedName>
        <fullName evidence="6">Uncharacterized protein</fullName>
    </submittedName>
</protein>
<dbReference type="PROSITE" id="PS51681">
    <property type="entry name" value="SAM_MT_NNMT_PNMT_TEMT"/>
    <property type="match status" value="1"/>
</dbReference>
<dbReference type="OrthoDB" id="10050085at2759"/>
<gene>
    <name evidence="6" type="ORF">OESDEN_14956</name>
    <name evidence="5" type="ORF">OESDEN_15981</name>
</gene>
<keyword evidence="3" id="KW-0808">Transferase</keyword>
<dbReference type="GO" id="GO:0032259">
    <property type="term" value="P:methylation"/>
    <property type="evidence" value="ECO:0007669"/>
    <property type="project" value="UniProtKB-KW"/>
</dbReference>
<dbReference type="EMBL" id="KN569177">
    <property type="protein sequence ID" value="KHJ84309.1"/>
    <property type="molecule type" value="Genomic_DNA"/>
</dbReference>
<comment type="similarity">
    <text evidence="1">Belongs to the class I-like SAM-binding methyltransferase superfamily. NNMT/PNMT/TEMT family.</text>
</comment>